<protein>
    <submittedName>
        <fullName evidence="1">Uncharacterized protein</fullName>
    </submittedName>
</protein>
<accession>A0A4Y2FE44</accession>
<organism evidence="1 2">
    <name type="scientific">Araneus ventricosus</name>
    <name type="common">Orbweaver spider</name>
    <name type="synonym">Epeira ventricosa</name>
    <dbReference type="NCBI Taxonomy" id="182803"/>
    <lineage>
        <taxon>Eukaryota</taxon>
        <taxon>Metazoa</taxon>
        <taxon>Ecdysozoa</taxon>
        <taxon>Arthropoda</taxon>
        <taxon>Chelicerata</taxon>
        <taxon>Arachnida</taxon>
        <taxon>Araneae</taxon>
        <taxon>Araneomorphae</taxon>
        <taxon>Entelegynae</taxon>
        <taxon>Araneoidea</taxon>
        <taxon>Araneidae</taxon>
        <taxon>Araneus</taxon>
    </lineage>
</organism>
<dbReference type="EMBL" id="BGPR01000903">
    <property type="protein sequence ID" value="GBM39652.1"/>
    <property type="molecule type" value="Genomic_DNA"/>
</dbReference>
<comment type="caution">
    <text evidence="1">The sequence shown here is derived from an EMBL/GenBank/DDBJ whole genome shotgun (WGS) entry which is preliminary data.</text>
</comment>
<dbReference type="Proteomes" id="UP000499080">
    <property type="component" value="Unassembled WGS sequence"/>
</dbReference>
<evidence type="ECO:0000313" key="2">
    <source>
        <dbReference type="Proteomes" id="UP000499080"/>
    </source>
</evidence>
<reference evidence="1 2" key="1">
    <citation type="journal article" date="2019" name="Sci. Rep.">
        <title>Orb-weaving spider Araneus ventricosus genome elucidates the spidroin gene catalogue.</title>
        <authorList>
            <person name="Kono N."/>
            <person name="Nakamura H."/>
            <person name="Ohtoshi R."/>
            <person name="Moran D.A.P."/>
            <person name="Shinohara A."/>
            <person name="Yoshida Y."/>
            <person name="Fujiwara M."/>
            <person name="Mori M."/>
            <person name="Tomita M."/>
            <person name="Arakawa K."/>
        </authorList>
    </citation>
    <scope>NUCLEOTIDE SEQUENCE [LARGE SCALE GENOMIC DNA]</scope>
</reference>
<sequence>MCRCDGFEITPATPLVFITHLFYHVDMQDDDGIFVGYVCHRWRNDALSRTLDVTEGQCQTRGVRSDERKNEALAWGHFNLLKAPAREIQISIFSN</sequence>
<gene>
    <name evidence="1" type="ORF">AVEN_251575_1</name>
</gene>
<name>A0A4Y2FE44_ARAVE</name>
<proteinExistence type="predicted"/>
<evidence type="ECO:0000313" key="1">
    <source>
        <dbReference type="EMBL" id="GBM39652.1"/>
    </source>
</evidence>
<dbReference type="AlphaFoldDB" id="A0A4Y2FE44"/>
<keyword evidence="2" id="KW-1185">Reference proteome</keyword>